<dbReference type="EMBL" id="NGJS01000011">
    <property type="protein sequence ID" value="RST98274.1"/>
    <property type="molecule type" value="Genomic_DNA"/>
</dbReference>
<sequence length="73" mass="8888">MDFHSFYQDVIKWMEANNQMVGQHTNQSDTYWEWVIQSIGYMCQKYDNHPLVISQMLMFLNYLEDSYLVVIKK</sequence>
<protein>
    <submittedName>
        <fullName evidence="1">Uncharacterized protein</fullName>
    </submittedName>
</protein>
<keyword evidence="2" id="KW-1185">Reference proteome</keyword>
<name>A0A429ZWU0_9ENTE</name>
<comment type="caution">
    <text evidence="1">The sequence shown here is derived from an EMBL/GenBank/DDBJ whole genome shotgun (WGS) entry which is preliminary data.</text>
</comment>
<evidence type="ECO:0000313" key="1">
    <source>
        <dbReference type="EMBL" id="RST98274.1"/>
    </source>
</evidence>
<dbReference type="Proteomes" id="UP000287857">
    <property type="component" value="Unassembled WGS sequence"/>
</dbReference>
<reference evidence="1 2" key="1">
    <citation type="submission" date="2017-05" db="EMBL/GenBank/DDBJ databases">
        <title>Vagococcus spp. assemblies.</title>
        <authorList>
            <person name="Gulvik C.A."/>
        </authorList>
    </citation>
    <scope>NUCLEOTIDE SEQUENCE [LARGE SCALE GENOMIC DNA]</scope>
    <source>
        <strain evidence="1 2">SS1995</strain>
    </source>
</reference>
<proteinExistence type="predicted"/>
<dbReference type="AlphaFoldDB" id="A0A429ZWU0"/>
<accession>A0A429ZWU0</accession>
<evidence type="ECO:0000313" key="2">
    <source>
        <dbReference type="Proteomes" id="UP000287857"/>
    </source>
</evidence>
<organism evidence="1 2">
    <name type="scientific">Vagococcus vulneris</name>
    <dbReference type="NCBI Taxonomy" id="1977869"/>
    <lineage>
        <taxon>Bacteria</taxon>
        <taxon>Bacillati</taxon>
        <taxon>Bacillota</taxon>
        <taxon>Bacilli</taxon>
        <taxon>Lactobacillales</taxon>
        <taxon>Enterococcaceae</taxon>
        <taxon>Vagococcus</taxon>
    </lineage>
</organism>
<dbReference type="OrthoDB" id="2305864at2"/>
<gene>
    <name evidence="1" type="ORF">CBF37_08150</name>
</gene>